<gene>
    <name evidence="1" type="ORF">COU16_01320</name>
</gene>
<comment type="caution">
    <text evidence="1">The sequence shown here is derived from an EMBL/GenBank/DDBJ whole genome shotgun (WGS) entry which is preliminary data.</text>
</comment>
<name>A0A2H0UEF3_9BACT</name>
<reference evidence="2" key="1">
    <citation type="submission" date="2017-09" db="EMBL/GenBank/DDBJ databases">
        <title>Depth-based differentiation of microbial function through sediment-hosted aquifers and enrichment of novel symbionts in the deep terrestrial subsurface.</title>
        <authorList>
            <person name="Probst A.J."/>
            <person name="Ladd B."/>
            <person name="Jarett J.K."/>
            <person name="Geller-Mcgrath D.E."/>
            <person name="Sieber C.M.K."/>
            <person name="Emerson J.B."/>
            <person name="Anantharaman K."/>
            <person name="Thomas B.C."/>
            <person name="Malmstrom R."/>
            <person name="Stieglmeier M."/>
            <person name="Klingl A."/>
            <person name="Woyke T."/>
            <person name="Ryan C.M."/>
            <person name="Banfield J.F."/>
        </authorList>
    </citation>
    <scope>NUCLEOTIDE SEQUENCE [LARGE SCALE GENOMIC DNA]</scope>
</reference>
<organism evidence="1 2">
    <name type="scientific">Candidatus Kaiserbacteria bacterium CG10_big_fil_rev_8_21_14_0_10_47_16</name>
    <dbReference type="NCBI Taxonomy" id="1974608"/>
    <lineage>
        <taxon>Bacteria</taxon>
        <taxon>Candidatus Kaiseribacteriota</taxon>
    </lineage>
</organism>
<accession>A0A2H0UEF3</accession>
<dbReference type="EMBL" id="PFBI01000004">
    <property type="protein sequence ID" value="PIR84808.1"/>
    <property type="molecule type" value="Genomic_DNA"/>
</dbReference>
<dbReference type="AlphaFoldDB" id="A0A2H0UEF3"/>
<dbReference type="Proteomes" id="UP000229344">
    <property type="component" value="Unassembled WGS sequence"/>
</dbReference>
<evidence type="ECO:0000313" key="2">
    <source>
        <dbReference type="Proteomes" id="UP000229344"/>
    </source>
</evidence>
<protein>
    <submittedName>
        <fullName evidence="1">Uncharacterized protein</fullName>
    </submittedName>
</protein>
<proteinExistence type="predicted"/>
<evidence type="ECO:0000313" key="1">
    <source>
        <dbReference type="EMBL" id="PIR84808.1"/>
    </source>
</evidence>
<sequence length="191" mass="20830">MKIFFGVLILLVVLVGSFYVLNSYIYNEKQAEVISDYKDATYVLNGEPVQLVNGFAETEAAPGSTTKIVTRYFGNELPIDLNGDGVEDVAFILTQETGGSGVFYYAVGAVMTDGGYVGTDGYLLGDRIAPQSTDVSPNPRHKNVVVFNYVDRAPNEPMTAQPSIGKSAYLKLVPEDMMWAIVEPDFEGESM</sequence>